<feature type="transmembrane region" description="Helical" evidence="1">
    <location>
        <begin position="129"/>
        <end position="147"/>
    </location>
</feature>
<dbReference type="Pfam" id="PF07331">
    <property type="entry name" value="TctB"/>
    <property type="match status" value="1"/>
</dbReference>
<evidence type="ECO:0000259" key="2">
    <source>
        <dbReference type="Pfam" id="PF07331"/>
    </source>
</evidence>
<feature type="domain" description="DUF1468" evidence="2">
    <location>
        <begin position="11"/>
        <end position="156"/>
    </location>
</feature>
<dbReference type="RefSeq" id="WP_106589585.1">
    <property type="nucleotide sequence ID" value="NZ_PYAV01000013.1"/>
</dbReference>
<feature type="transmembrane region" description="Helical" evidence="1">
    <location>
        <begin position="43"/>
        <end position="61"/>
    </location>
</feature>
<dbReference type="AlphaFoldDB" id="A0A2P8H973"/>
<keyword evidence="1" id="KW-0812">Transmembrane</keyword>
<evidence type="ECO:0000313" key="3">
    <source>
        <dbReference type="EMBL" id="PSL42775.1"/>
    </source>
</evidence>
<dbReference type="Proteomes" id="UP000242310">
    <property type="component" value="Unassembled WGS sequence"/>
</dbReference>
<reference evidence="3 4" key="1">
    <citation type="submission" date="2018-03" db="EMBL/GenBank/DDBJ databases">
        <title>Genomic Encyclopedia of Type Strains, Phase III (KMG-III): the genomes of soil and plant-associated and newly described type strains.</title>
        <authorList>
            <person name="Whitman W."/>
        </authorList>
    </citation>
    <scope>NUCLEOTIDE SEQUENCE [LARGE SCALE GENOMIC DNA]</scope>
    <source>
        <strain evidence="3 4">CGMCC 1.07653</strain>
    </source>
</reference>
<evidence type="ECO:0000256" key="1">
    <source>
        <dbReference type="SAM" id="Phobius"/>
    </source>
</evidence>
<organism evidence="3 4">
    <name type="scientific">Salsuginibacillus halophilus</name>
    <dbReference type="NCBI Taxonomy" id="517424"/>
    <lineage>
        <taxon>Bacteria</taxon>
        <taxon>Bacillati</taxon>
        <taxon>Bacillota</taxon>
        <taxon>Bacilli</taxon>
        <taxon>Bacillales</taxon>
        <taxon>Bacillaceae</taxon>
        <taxon>Salsuginibacillus</taxon>
    </lineage>
</organism>
<feature type="transmembrane region" description="Helical" evidence="1">
    <location>
        <begin position="90"/>
        <end position="123"/>
    </location>
</feature>
<accession>A0A2P8H973</accession>
<keyword evidence="1" id="KW-0472">Membrane</keyword>
<keyword evidence="1" id="KW-1133">Transmembrane helix</keyword>
<name>A0A2P8H973_9BACI</name>
<dbReference type="InterPro" id="IPR009936">
    <property type="entry name" value="DUF1468"/>
</dbReference>
<protein>
    <submittedName>
        <fullName evidence="3">Putative tricarboxylic transport membrane protein</fullName>
    </submittedName>
</protein>
<comment type="caution">
    <text evidence="3">The sequence shown here is derived from an EMBL/GenBank/DDBJ whole genome shotgun (WGS) entry which is preliminary data.</text>
</comment>
<dbReference type="EMBL" id="PYAV01000013">
    <property type="protein sequence ID" value="PSL42775.1"/>
    <property type="molecule type" value="Genomic_DNA"/>
</dbReference>
<evidence type="ECO:0000313" key="4">
    <source>
        <dbReference type="Proteomes" id="UP000242310"/>
    </source>
</evidence>
<gene>
    <name evidence="3" type="ORF">B0H94_11361</name>
</gene>
<dbReference type="OrthoDB" id="2426743at2"/>
<sequence length="162" mass="18331">MSINKFTTNQIASLIVIAFSIFYLILAFQIPEYALPRPVDSDLFPKVLGFFMLLLGILLFFEKDDETSEKEEVEEEEEKLPWYRTGGGEIAVTILSVIAYILLLEIVGFVLTTVLFIFGLTWFYGYKRFVVNGIVSVVIGFGFYMILTRGLGVYLPPGILGF</sequence>
<feature type="transmembrane region" description="Helical" evidence="1">
    <location>
        <begin position="12"/>
        <end position="31"/>
    </location>
</feature>
<proteinExistence type="predicted"/>
<keyword evidence="4" id="KW-1185">Reference proteome</keyword>